<feature type="domain" description="SAM-dependent MTase TRM10-type" evidence="7">
    <location>
        <begin position="57"/>
        <end position="258"/>
    </location>
</feature>
<dbReference type="PANTHER" id="PTHR13563">
    <property type="entry name" value="TRNA (GUANINE-9-) METHYLTRANSFERASE"/>
    <property type="match status" value="1"/>
</dbReference>
<gene>
    <name evidence="8" type="ORF">NSK_006684</name>
</gene>
<evidence type="ECO:0000256" key="4">
    <source>
        <dbReference type="ARBA" id="ARBA00022691"/>
    </source>
</evidence>
<dbReference type="InterPro" id="IPR038459">
    <property type="entry name" value="MT_TRM10-typ_sf"/>
</dbReference>
<dbReference type="GO" id="GO:0052905">
    <property type="term" value="F:tRNA (guanosine(9)-N1)-methyltransferase activity"/>
    <property type="evidence" value="ECO:0007669"/>
    <property type="project" value="UniProtKB-EC"/>
</dbReference>
<keyword evidence="4" id="KW-0949">S-adenosyl-L-methionine</keyword>
<comment type="caution">
    <text evidence="8">The sequence shown here is derived from an EMBL/GenBank/DDBJ whole genome shotgun (WGS) entry which is preliminary data.</text>
</comment>
<dbReference type="EMBL" id="SDOX01000121">
    <property type="protein sequence ID" value="TFJ82016.1"/>
    <property type="molecule type" value="Genomic_DNA"/>
</dbReference>
<feature type="region of interest" description="Disordered" evidence="6">
    <location>
        <begin position="254"/>
        <end position="277"/>
    </location>
</feature>
<keyword evidence="3" id="KW-0808">Transferase</keyword>
<evidence type="ECO:0000256" key="1">
    <source>
        <dbReference type="ARBA" id="ARBA00012797"/>
    </source>
</evidence>
<accession>A0A4D9CT47</accession>
<keyword evidence="9" id="KW-1185">Reference proteome</keyword>
<evidence type="ECO:0000256" key="5">
    <source>
        <dbReference type="ARBA" id="ARBA00048434"/>
    </source>
</evidence>
<organism evidence="8 9">
    <name type="scientific">Nannochloropsis salina CCMP1776</name>
    <dbReference type="NCBI Taxonomy" id="1027361"/>
    <lineage>
        <taxon>Eukaryota</taxon>
        <taxon>Sar</taxon>
        <taxon>Stramenopiles</taxon>
        <taxon>Ochrophyta</taxon>
        <taxon>Eustigmatophyceae</taxon>
        <taxon>Eustigmatales</taxon>
        <taxon>Monodopsidaceae</taxon>
        <taxon>Microchloropsis</taxon>
        <taxon>Microchloropsis salina</taxon>
    </lineage>
</organism>
<name>A0A4D9CT47_9STRA</name>
<dbReference type="Gene3D" id="3.40.1280.30">
    <property type="match status" value="1"/>
</dbReference>
<dbReference type="GO" id="GO:0005634">
    <property type="term" value="C:nucleus"/>
    <property type="evidence" value="ECO:0007669"/>
    <property type="project" value="TreeGrafter"/>
</dbReference>
<evidence type="ECO:0000256" key="2">
    <source>
        <dbReference type="ARBA" id="ARBA00022603"/>
    </source>
</evidence>
<dbReference type="PANTHER" id="PTHR13563:SF13">
    <property type="entry name" value="TRNA METHYLTRANSFERASE 10 HOMOLOG A"/>
    <property type="match status" value="1"/>
</dbReference>
<dbReference type="AlphaFoldDB" id="A0A4D9CT47"/>
<evidence type="ECO:0000313" key="9">
    <source>
        <dbReference type="Proteomes" id="UP000355283"/>
    </source>
</evidence>
<comment type="catalytic activity">
    <reaction evidence="5">
        <text>guanosine(9) in tRNA + S-adenosyl-L-methionine = N(1)-methylguanosine(9) in tRNA + S-adenosyl-L-homocysteine + H(+)</text>
        <dbReference type="Rhea" id="RHEA:43156"/>
        <dbReference type="Rhea" id="RHEA-COMP:10367"/>
        <dbReference type="Rhea" id="RHEA-COMP:10368"/>
        <dbReference type="ChEBI" id="CHEBI:15378"/>
        <dbReference type="ChEBI" id="CHEBI:57856"/>
        <dbReference type="ChEBI" id="CHEBI:59789"/>
        <dbReference type="ChEBI" id="CHEBI:73542"/>
        <dbReference type="ChEBI" id="CHEBI:74269"/>
        <dbReference type="EC" id="2.1.1.221"/>
    </reaction>
</comment>
<reference evidence="8 9" key="1">
    <citation type="submission" date="2019-01" db="EMBL/GenBank/DDBJ databases">
        <title>Nuclear Genome Assembly of the Microalgal Biofuel strain Nannochloropsis salina CCMP1776.</title>
        <authorList>
            <person name="Hovde B."/>
        </authorList>
    </citation>
    <scope>NUCLEOTIDE SEQUENCE [LARGE SCALE GENOMIC DNA]</scope>
    <source>
        <strain evidence="8 9">CCMP1776</strain>
    </source>
</reference>
<dbReference type="EC" id="2.1.1.221" evidence="1"/>
<dbReference type="Proteomes" id="UP000355283">
    <property type="component" value="Unassembled WGS sequence"/>
</dbReference>
<evidence type="ECO:0000256" key="6">
    <source>
        <dbReference type="SAM" id="MobiDB-lite"/>
    </source>
</evidence>
<proteinExistence type="predicted"/>
<evidence type="ECO:0000256" key="3">
    <source>
        <dbReference type="ARBA" id="ARBA00022679"/>
    </source>
</evidence>
<dbReference type="GO" id="GO:0002939">
    <property type="term" value="P:tRNA N1-guanine methylation"/>
    <property type="evidence" value="ECO:0007669"/>
    <property type="project" value="TreeGrafter"/>
</dbReference>
<feature type="compositionally biased region" description="Basic residues" evidence="6">
    <location>
        <begin position="17"/>
        <end position="26"/>
    </location>
</feature>
<dbReference type="InterPro" id="IPR028564">
    <property type="entry name" value="MT_TRM10-typ"/>
</dbReference>
<dbReference type="InterPro" id="IPR007356">
    <property type="entry name" value="tRNA_m1G_MeTrfase_euk"/>
</dbReference>
<dbReference type="GO" id="GO:0000049">
    <property type="term" value="F:tRNA binding"/>
    <property type="evidence" value="ECO:0007669"/>
    <property type="project" value="TreeGrafter"/>
</dbReference>
<dbReference type="OrthoDB" id="278300at2759"/>
<protein>
    <recommendedName>
        <fullName evidence="1">tRNA (guanine(9)-N(1))-methyltransferase</fullName>
        <ecNumber evidence="1">2.1.1.221</ecNumber>
    </recommendedName>
</protein>
<evidence type="ECO:0000259" key="7">
    <source>
        <dbReference type="PROSITE" id="PS51675"/>
    </source>
</evidence>
<dbReference type="PROSITE" id="PS51675">
    <property type="entry name" value="SAM_MT_TRM10"/>
    <property type="match status" value="1"/>
</dbReference>
<sequence length="277" mass="30764">MAKIEAKKALMASARRERMRRHRRKKELQAQNMTRAEREARQEREARVAAWLESIYEEDADLSAHAVSPRLRIAIDLAYDASSSLYSSLARQLGCVYGLMRRAGEPGLVPSVHLTAAKGDVLEALEANGGRAWRMHRHDASVFEVFADKDALIYLSPDSPNVLERVDPTKVYVIGGLVDRVVLKNKSLSRASLHGVATARLPLKEFFGRQGRRGDKYMSDMALAVDRVVEILMKQYEVNNWDQALAAVFPGAVRKDDEEEGGGGKDSEGSGGEKCPQ</sequence>
<evidence type="ECO:0000313" key="8">
    <source>
        <dbReference type="EMBL" id="TFJ82016.1"/>
    </source>
</evidence>
<feature type="region of interest" description="Disordered" evidence="6">
    <location>
        <begin position="13"/>
        <end position="40"/>
    </location>
</feature>
<dbReference type="CDD" id="cd18089">
    <property type="entry name" value="SPOUT_Trm10-like"/>
    <property type="match status" value="1"/>
</dbReference>
<keyword evidence="2" id="KW-0489">Methyltransferase</keyword>